<protein>
    <submittedName>
        <fullName evidence="1">Uncharacterized protein</fullName>
    </submittedName>
</protein>
<accession>A0A1H5YBM8</accession>
<dbReference type="RefSeq" id="WP_167390973.1">
    <property type="nucleotide sequence ID" value="NZ_FNVG01000009.1"/>
</dbReference>
<name>A0A1H5YBM8_9VIBR</name>
<evidence type="ECO:0000313" key="1">
    <source>
        <dbReference type="EMBL" id="SEG21509.1"/>
    </source>
</evidence>
<proteinExistence type="predicted"/>
<organism evidence="1 2">
    <name type="scientific">Vibrio hangzhouensis</name>
    <dbReference type="NCBI Taxonomy" id="462991"/>
    <lineage>
        <taxon>Bacteria</taxon>
        <taxon>Pseudomonadati</taxon>
        <taxon>Pseudomonadota</taxon>
        <taxon>Gammaproteobacteria</taxon>
        <taxon>Vibrionales</taxon>
        <taxon>Vibrionaceae</taxon>
        <taxon>Vibrio</taxon>
    </lineage>
</organism>
<reference evidence="2" key="1">
    <citation type="submission" date="2016-10" db="EMBL/GenBank/DDBJ databases">
        <authorList>
            <person name="Varghese N."/>
            <person name="Submissions S."/>
        </authorList>
    </citation>
    <scope>NUCLEOTIDE SEQUENCE [LARGE SCALE GENOMIC DNA]</scope>
    <source>
        <strain evidence="2">CGMCC 1.7062</strain>
    </source>
</reference>
<evidence type="ECO:0000313" key="2">
    <source>
        <dbReference type="Proteomes" id="UP000236721"/>
    </source>
</evidence>
<dbReference type="Proteomes" id="UP000236721">
    <property type="component" value="Unassembled WGS sequence"/>
</dbReference>
<dbReference type="AlphaFoldDB" id="A0A1H5YBM8"/>
<dbReference type="EMBL" id="FNVG01000009">
    <property type="protein sequence ID" value="SEG21509.1"/>
    <property type="molecule type" value="Genomic_DNA"/>
</dbReference>
<keyword evidence="2" id="KW-1185">Reference proteome</keyword>
<gene>
    <name evidence="1" type="ORF">SAMN04488244_1098</name>
</gene>
<sequence>MTLNKKTLVPMLTTAAITLGLLAAINNISALEGVKDTVNGKSGWF</sequence>